<dbReference type="EMBL" id="BNJK01000002">
    <property type="protein sequence ID" value="GHO99503.1"/>
    <property type="molecule type" value="Genomic_DNA"/>
</dbReference>
<keyword evidence="3" id="KW-1185">Reference proteome</keyword>
<dbReference type="AlphaFoldDB" id="A0A8J3N8A9"/>
<comment type="caution">
    <text evidence="2">The sequence shown here is derived from an EMBL/GenBank/DDBJ whole genome shotgun (WGS) entry which is preliminary data.</text>
</comment>
<name>A0A8J3N8A9_9CHLR</name>
<reference evidence="2" key="1">
    <citation type="submission" date="2020-10" db="EMBL/GenBank/DDBJ databases">
        <title>Taxonomic study of unclassified bacteria belonging to the class Ktedonobacteria.</title>
        <authorList>
            <person name="Yabe S."/>
            <person name="Wang C.M."/>
            <person name="Zheng Y."/>
            <person name="Sakai Y."/>
            <person name="Cavaletti L."/>
            <person name="Monciardini P."/>
            <person name="Donadio S."/>
        </authorList>
    </citation>
    <scope>NUCLEOTIDE SEQUENCE</scope>
    <source>
        <strain evidence="2">ID150040</strain>
    </source>
</reference>
<dbReference type="RefSeq" id="WP_220210144.1">
    <property type="nucleotide sequence ID" value="NZ_BNJK01000002.1"/>
</dbReference>
<feature type="region of interest" description="Disordered" evidence="1">
    <location>
        <begin position="206"/>
        <end position="240"/>
    </location>
</feature>
<proteinExistence type="predicted"/>
<feature type="region of interest" description="Disordered" evidence="1">
    <location>
        <begin position="568"/>
        <end position="607"/>
    </location>
</feature>
<feature type="compositionally biased region" description="Polar residues" evidence="1">
    <location>
        <begin position="216"/>
        <end position="238"/>
    </location>
</feature>
<sequence>MSAETILYTSCTPHRPRTRYHIVFEDFEEIGVDIYNAHALRAFEVATNQRIRQLREQHGIPETQLPHEDDLWIPMPYRALEALTLKAVTKSTCQRILAEESIEDMPPSLIELGFIRRRFAARRTNESRRRPLTTIYKDSDGEFILVDESGNFIDEGGLEQSAMMYGFGLVERQYLYVIETVNTAIAALDGLEPPQPMPRCDDPMMRRCAPPRRQKSSVATSSAARETTNSSGMPSSDANNRRLARRGTNHIFAISVNPHDSTDIEDVSRAFTQNPIKMEKPGKPPVKLLYRDTIDLASLRTAGWTPEAIIGLTSFVLDVPAKPDEDDEEALRAWLLDWYEPACWLIIATKDEDPRRAWVVIHRHIRGMISGPTWYARRTTPGPITLRNVVGPADPTRPLSGYNWRVVEAELDRAAWYPNEVIAYDGPPLVEYETGYESVEPPALVVEAEATVLPNGHVEAITEVSGQATESSEEPRELTTDEVIAVPPPVLRRRPGMSVGDVEALYGAILDAYPGLLIDYKPVAPGCWVIKVDLDESRCFDLDWQRWQRMTPKTQQLIGQAALYAAALEGGGSSPPPQVESEEINDQQGENRADHNSGALQAAMGPS</sequence>
<protein>
    <submittedName>
        <fullName evidence="2">Uncharacterized protein</fullName>
    </submittedName>
</protein>
<dbReference type="Proteomes" id="UP000597444">
    <property type="component" value="Unassembled WGS sequence"/>
</dbReference>
<evidence type="ECO:0000256" key="1">
    <source>
        <dbReference type="SAM" id="MobiDB-lite"/>
    </source>
</evidence>
<accession>A0A8J3N8A9</accession>
<gene>
    <name evidence="2" type="ORF">KSF_095510</name>
</gene>
<evidence type="ECO:0000313" key="2">
    <source>
        <dbReference type="EMBL" id="GHO99503.1"/>
    </source>
</evidence>
<evidence type="ECO:0000313" key="3">
    <source>
        <dbReference type="Proteomes" id="UP000597444"/>
    </source>
</evidence>
<organism evidence="2 3">
    <name type="scientific">Reticulibacter mediterranei</name>
    <dbReference type="NCBI Taxonomy" id="2778369"/>
    <lineage>
        <taxon>Bacteria</taxon>
        <taxon>Bacillati</taxon>
        <taxon>Chloroflexota</taxon>
        <taxon>Ktedonobacteria</taxon>
        <taxon>Ktedonobacterales</taxon>
        <taxon>Reticulibacteraceae</taxon>
        <taxon>Reticulibacter</taxon>
    </lineage>
</organism>